<feature type="signal peptide" evidence="1">
    <location>
        <begin position="1"/>
        <end position="28"/>
    </location>
</feature>
<organism evidence="2 3">
    <name type="scientific">Drosophila arizonae</name>
    <name type="common">Fruit fly</name>
    <dbReference type="NCBI Taxonomy" id="7263"/>
    <lineage>
        <taxon>Eukaryota</taxon>
        <taxon>Metazoa</taxon>
        <taxon>Ecdysozoa</taxon>
        <taxon>Arthropoda</taxon>
        <taxon>Hexapoda</taxon>
        <taxon>Insecta</taxon>
        <taxon>Pterygota</taxon>
        <taxon>Neoptera</taxon>
        <taxon>Endopterygota</taxon>
        <taxon>Diptera</taxon>
        <taxon>Brachycera</taxon>
        <taxon>Muscomorpha</taxon>
        <taxon>Ephydroidea</taxon>
        <taxon>Drosophilidae</taxon>
        <taxon>Drosophila</taxon>
    </lineage>
</organism>
<dbReference type="Proteomes" id="UP000694904">
    <property type="component" value="Chromosome 3"/>
</dbReference>
<feature type="chain" id="PRO_5047124563" evidence="1">
    <location>
        <begin position="29"/>
        <end position="152"/>
    </location>
</feature>
<sequence length="152" mass="16721">MMAGVPTSICLYIYLSFALVYLAPNVNGEAYCYGCYNLKTCRVDSSFIKYVDSRDDGKIVKKADGDLDNTNIDACLKLGYKISDPIAKTICSGSNDGLCHAIAERTTNLEEIIFHCGICHKYCGCKSTNKENAIKEDALIVTICLATFYILI</sequence>
<accession>A0ABM1NP19</accession>
<reference evidence="3" key="3">
    <citation type="submission" date="2025-08" db="UniProtKB">
        <authorList>
            <consortium name="RefSeq"/>
        </authorList>
    </citation>
    <scope>IDENTIFICATION</scope>
    <source>
        <tissue evidence="3">Whole organism</tissue>
    </source>
</reference>
<proteinExistence type="predicted"/>
<dbReference type="RefSeq" id="XP_017856705.1">
    <property type="nucleotide sequence ID" value="XM_018001216.1"/>
</dbReference>
<name>A0ABM1NP19_DROAR</name>
<evidence type="ECO:0000313" key="3">
    <source>
        <dbReference type="RefSeq" id="XP_017856705.1"/>
    </source>
</evidence>
<keyword evidence="2" id="KW-1185">Reference proteome</keyword>
<reference evidence="2" key="1">
    <citation type="journal article" date="1997" name="Nucleic Acids Res.">
        <title>tRNAscan-SE: a program for improved detection of transfer RNA genes in genomic sequence.</title>
        <authorList>
            <person name="Lowe T.M."/>
            <person name="Eddy S.R."/>
        </authorList>
    </citation>
    <scope>NUCLEOTIDE SEQUENCE [LARGE SCALE GENOMIC DNA]</scope>
</reference>
<gene>
    <name evidence="3" type="primary">LOC108609496</name>
</gene>
<reference evidence="2" key="2">
    <citation type="journal article" date="2016" name="G3 (Bethesda)">
        <title>Genome Evolution in Three Species of Cactophilic Drosophila.</title>
        <authorList>
            <person name="Sanchez-Flores A."/>
            <person name="Penazola F."/>
            <person name="Carpinteyro-Ponce J."/>
            <person name="Nazario-Yepiz N."/>
            <person name="Abreu-Goodger C."/>
            <person name="Machado C.A."/>
            <person name="Markow T.A."/>
        </authorList>
    </citation>
    <scope>NUCLEOTIDE SEQUENCE [LARGE SCALE GENOMIC DNA]</scope>
</reference>
<protein>
    <submittedName>
        <fullName evidence="3">Uncharacterized protein LOC108609496</fullName>
    </submittedName>
</protein>
<dbReference type="GeneID" id="108609496"/>
<keyword evidence="1" id="KW-0732">Signal</keyword>
<evidence type="ECO:0000313" key="2">
    <source>
        <dbReference type="Proteomes" id="UP000694904"/>
    </source>
</evidence>
<evidence type="ECO:0000256" key="1">
    <source>
        <dbReference type="SAM" id="SignalP"/>
    </source>
</evidence>